<dbReference type="InterPro" id="IPR009003">
    <property type="entry name" value="Peptidase_S1_PA"/>
</dbReference>
<dbReference type="Pfam" id="PF00089">
    <property type="entry name" value="Trypsin"/>
    <property type="match status" value="1"/>
</dbReference>
<dbReference type="InterPro" id="IPR013517">
    <property type="entry name" value="FG-GAP"/>
</dbReference>
<dbReference type="Gene3D" id="2.40.10.10">
    <property type="entry name" value="Trypsin-like serine proteases"/>
    <property type="match status" value="2"/>
</dbReference>
<reference evidence="5" key="1">
    <citation type="journal article" date="2019" name="Int. J. Syst. Evol. Microbiol.">
        <title>The Global Catalogue of Microorganisms (GCM) 10K type strain sequencing project: providing services to taxonomists for standard genome sequencing and annotation.</title>
        <authorList>
            <consortium name="The Broad Institute Genomics Platform"/>
            <consortium name="The Broad Institute Genome Sequencing Center for Infectious Disease"/>
            <person name="Wu L."/>
            <person name="Ma J."/>
        </authorList>
    </citation>
    <scope>NUCLEOTIDE SEQUENCE [LARGE SCALE GENOMIC DNA]</scope>
    <source>
        <strain evidence="5">CGMCC 4.7349</strain>
    </source>
</reference>
<dbReference type="Pfam" id="PF13517">
    <property type="entry name" value="FG-GAP_3"/>
    <property type="match status" value="1"/>
</dbReference>
<dbReference type="Proteomes" id="UP000656881">
    <property type="component" value="Unassembled WGS sequence"/>
</dbReference>
<feature type="domain" description="Peptidase S1" evidence="3">
    <location>
        <begin position="89"/>
        <end position="250"/>
    </location>
</feature>
<dbReference type="PROSITE" id="PS00134">
    <property type="entry name" value="TRYPSIN_HIS"/>
    <property type="match status" value="1"/>
</dbReference>
<feature type="compositionally biased region" description="Basic and acidic residues" evidence="2">
    <location>
        <begin position="24"/>
        <end position="38"/>
    </location>
</feature>
<accession>A0ABQ2M6N8</accession>
<dbReference type="InterPro" id="IPR043504">
    <property type="entry name" value="Peptidase_S1_PA_chymotrypsin"/>
</dbReference>
<feature type="region of interest" description="Disordered" evidence="2">
    <location>
        <begin position="1"/>
        <end position="58"/>
    </location>
</feature>
<organism evidence="4 5">
    <name type="scientific">Streptomyces lasiicapitis</name>
    <dbReference type="NCBI Taxonomy" id="1923961"/>
    <lineage>
        <taxon>Bacteria</taxon>
        <taxon>Bacillati</taxon>
        <taxon>Actinomycetota</taxon>
        <taxon>Actinomycetes</taxon>
        <taxon>Kitasatosporales</taxon>
        <taxon>Streptomycetaceae</taxon>
        <taxon>Streptomyces</taxon>
    </lineage>
</organism>
<sequence>MADAEAFWTAARMESATPPPPAKAEQHAKADQPAKADRPVSGTGGMRRASAPANPPAPATYAAVATATATSAPTATYYKGAKTIGVLYFVGRDLAAHSCTASVVHSPKGNLILTAAHCGNGNKYAFVPQYRSDKSAAKQPYGIWAVDRVFKDPRHTAQGPGSDLDFAFASLKADQRGRQIEQVTGANRLARTPSYKVPVTVVGYPKATYDPKDRAIKCKAKTTRLTGYKQLRMACGGFYGGTSGSPWLMNFDERTGTGDVVGNVGGWGGGGASADVSYAPYYDDEVFKLHQDAVDGVATVTRPPLPYSPGAGETWQHARHMASGDYTGDGKADLIVVWKDGEVTLYTGDGKGGFRGERRLRAAGGTWKHATAVTGGDFTGSTKLSDLVVRWSDGEVTLYPDVSAAGFGREIKLARANSVWKHASQITSGRFSGNKRADDLVVRWSDGEVTLHRDLGSQKLKKESRLHKPNATWKRATLLGGGAFTGGANWDLVVRRDDGELTLHQDVSTRGTGKKTRLRAPEARWKNVRAASVGSHTANGRPDDLLVRRADGSVALYADTGAKLGAERGLVPPKAR</sequence>
<keyword evidence="1" id="KW-0732">Signal</keyword>
<gene>
    <name evidence="4" type="ORF">GCM10012286_41010</name>
</gene>
<dbReference type="RefSeq" id="WP_229697101.1">
    <property type="nucleotide sequence ID" value="NZ_BMNG01000008.1"/>
</dbReference>
<dbReference type="InterPro" id="IPR028994">
    <property type="entry name" value="Integrin_alpha_N"/>
</dbReference>
<evidence type="ECO:0000259" key="3">
    <source>
        <dbReference type="Pfam" id="PF00089"/>
    </source>
</evidence>
<dbReference type="SUPFAM" id="SSF50494">
    <property type="entry name" value="Trypsin-like serine proteases"/>
    <property type="match status" value="1"/>
</dbReference>
<dbReference type="InterPro" id="IPR018114">
    <property type="entry name" value="TRYPSIN_HIS"/>
</dbReference>
<protein>
    <recommendedName>
        <fullName evidence="3">Peptidase S1 domain-containing protein</fullName>
    </recommendedName>
</protein>
<evidence type="ECO:0000313" key="4">
    <source>
        <dbReference type="EMBL" id="GGO47521.1"/>
    </source>
</evidence>
<keyword evidence="5" id="KW-1185">Reference proteome</keyword>
<dbReference type="EMBL" id="BMNG01000008">
    <property type="protein sequence ID" value="GGO47521.1"/>
    <property type="molecule type" value="Genomic_DNA"/>
</dbReference>
<evidence type="ECO:0000256" key="2">
    <source>
        <dbReference type="SAM" id="MobiDB-lite"/>
    </source>
</evidence>
<name>A0ABQ2M6N8_9ACTN</name>
<evidence type="ECO:0000256" key="1">
    <source>
        <dbReference type="ARBA" id="ARBA00022729"/>
    </source>
</evidence>
<proteinExistence type="predicted"/>
<evidence type="ECO:0000313" key="5">
    <source>
        <dbReference type="Proteomes" id="UP000656881"/>
    </source>
</evidence>
<dbReference type="InterPro" id="IPR001254">
    <property type="entry name" value="Trypsin_dom"/>
</dbReference>
<comment type="caution">
    <text evidence="4">The sequence shown here is derived from an EMBL/GenBank/DDBJ whole genome shotgun (WGS) entry which is preliminary data.</text>
</comment>
<dbReference type="SUPFAM" id="SSF69318">
    <property type="entry name" value="Integrin alpha N-terminal domain"/>
    <property type="match status" value="1"/>
</dbReference>